<evidence type="ECO:0000313" key="5">
    <source>
        <dbReference type="Proteomes" id="UP001649381"/>
    </source>
</evidence>
<gene>
    <name evidence="4" type="ORF">L2716_16150</name>
</gene>
<keyword evidence="1" id="KW-0479">Metal-binding</keyword>
<name>A0ABS9H308_9BACL</name>
<comment type="caution">
    <text evidence="4">The sequence shown here is derived from an EMBL/GenBank/DDBJ whole genome shotgun (WGS) entry which is preliminary data.</text>
</comment>
<dbReference type="InterPro" id="IPR006674">
    <property type="entry name" value="HD_domain"/>
</dbReference>
<dbReference type="InterPro" id="IPR039356">
    <property type="entry name" value="YfbR/HDDC2"/>
</dbReference>
<dbReference type="PANTHER" id="PTHR11845">
    <property type="entry name" value="5'-DEOXYNUCLEOTIDASE HDDC2"/>
    <property type="match status" value="1"/>
</dbReference>
<dbReference type="Proteomes" id="UP001649381">
    <property type="component" value="Unassembled WGS sequence"/>
</dbReference>
<dbReference type="Gene3D" id="1.10.3210.10">
    <property type="entry name" value="Hypothetical protein af1432"/>
    <property type="match status" value="1"/>
</dbReference>
<sequence>MQRLQQQMGFLLEIDQLKNILRQTHVTDSSRRENDAEHSWHLAVMAIVLEEYANEKNINILHVVKMLLIHDLVEIDAGDTFAYDEKGYEDKEEREEEAAERIFSILPEDQADMIYALWREFEDRETAEARFAAALDRLHPMLLNHQTKGITWQKHDIRKEQVLSRNKTIAEGSEDLWEYAQAVIEDAVENGYLKA</sequence>
<dbReference type="PANTHER" id="PTHR11845:SF13">
    <property type="entry name" value="5'-DEOXYNUCLEOTIDASE HDDC2"/>
    <property type="match status" value="1"/>
</dbReference>
<evidence type="ECO:0000313" key="4">
    <source>
        <dbReference type="EMBL" id="MCF6139269.1"/>
    </source>
</evidence>
<reference evidence="4 5" key="1">
    <citation type="submission" date="2022-01" db="EMBL/GenBank/DDBJ databases">
        <title>Alkalihalobacillus sp. EGI L200015, a novel bacterium isolated from a salt lake sediment.</title>
        <authorList>
            <person name="Gao L."/>
            <person name="Fang B.-Z."/>
            <person name="Li W.-J."/>
        </authorList>
    </citation>
    <scope>NUCLEOTIDE SEQUENCE [LARGE SCALE GENOMIC DNA]</scope>
    <source>
        <strain evidence="4 5">KCTC 12718</strain>
    </source>
</reference>
<feature type="domain" description="HD" evidence="3">
    <location>
        <begin position="14"/>
        <end position="177"/>
    </location>
</feature>
<dbReference type="SUPFAM" id="SSF109604">
    <property type="entry name" value="HD-domain/PDEase-like"/>
    <property type="match status" value="1"/>
</dbReference>
<dbReference type="Pfam" id="PF13023">
    <property type="entry name" value="HD_3"/>
    <property type="match status" value="1"/>
</dbReference>
<accession>A0ABS9H308</accession>
<evidence type="ECO:0000256" key="1">
    <source>
        <dbReference type="ARBA" id="ARBA00022723"/>
    </source>
</evidence>
<evidence type="ECO:0000256" key="2">
    <source>
        <dbReference type="ARBA" id="ARBA00022801"/>
    </source>
</evidence>
<proteinExistence type="predicted"/>
<protein>
    <submittedName>
        <fullName evidence="4">HD domain-containing protein</fullName>
    </submittedName>
</protein>
<dbReference type="EMBL" id="JAKIJS010000002">
    <property type="protein sequence ID" value="MCF6139269.1"/>
    <property type="molecule type" value="Genomic_DNA"/>
</dbReference>
<evidence type="ECO:0000259" key="3">
    <source>
        <dbReference type="Pfam" id="PF13023"/>
    </source>
</evidence>
<organism evidence="4 5">
    <name type="scientific">Pseudalkalibacillus berkeleyi</name>
    <dbReference type="NCBI Taxonomy" id="1069813"/>
    <lineage>
        <taxon>Bacteria</taxon>
        <taxon>Bacillati</taxon>
        <taxon>Bacillota</taxon>
        <taxon>Bacilli</taxon>
        <taxon>Bacillales</taxon>
        <taxon>Fictibacillaceae</taxon>
        <taxon>Pseudalkalibacillus</taxon>
    </lineage>
</organism>
<keyword evidence="5" id="KW-1185">Reference proteome</keyword>
<keyword evidence="2" id="KW-0378">Hydrolase</keyword>